<dbReference type="GO" id="GO:0005524">
    <property type="term" value="F:ATP binding"/>
    <property type="evidence" value="ECO:0007669"/>
    <property type="project" value="UniProtKB-KW"/>
</dbReference>
<dbReference type="NCBIfam" id="TIGR00132">
    <property type="entry name" value="gatA"/>
    <property type="match status" value="1"/>
</dbReference>
<sequence>MNRLPLRARVLSECFRSKSLDPVAATEHSLAQIESHKQLNAFVHVSSEKALQQAENSKDRHNANKPISVLDGVTIAVKDNFCTKGIHTTCASRMLKNFIPTYDATVVERLQAHGAIIVGKTNLDQFGMGSGCIDSIFGPTRNNWSENLDDDRFHIAGGSSGGSAVAVAAGLCYAALGSDTGGSTRNPASYCGVVGLKPTYGLVSRHGLIPLVNSMDVPGIMTRTVGDCASVLDAVAGPDVRDSTTVKRPFQSIPSLVREMSVKGIRIGIPTEYHCDGLENEVLETWTVVADMLESAGATVKAVSLPNTVSSIFVYSILNQCEVASNMSRYDGIEYGHRSEEDSSTEQMYARTRAEGFNGVVKNRILSGNYFLLRENYAKYFQKALKVRRLIADDFVRAFKKVDVLLTPTTLSTAPLYKDFVQSNNRDQCAVQDFCTQSANMAGIPAISIPVRLSSRRLPISLQLMGNHFTERNLLEIASWIEKEVDFIANYS</sequence>
<evidence type="ECO:0000256" key="4">
    <source>
        <dbReference type="ARBA" id="ARBA00022917"/>
    </source>
</evidence>
<feature type="domain" description="Amidase" evidence="6">
    <location>
        <begin position="25"/>
        <end position="475"/>
    </location>
</feature>
<feature type="active site" description="Charge relay system" evidence="5">
    <location>
        <position position="78"/>
    </location>
</feature>
<dbReference type="InterPro" id="IPR000120">
    <property type="entry name" value="Amidase"/>
</dbReference>
<dbReference type="Pfam" id="PF01425">
    <property type="entry name" value="Amidase"/>
    <property type="match status" value="1"/>
</dbReference>
<comment type="subcellular location">
    <subcellularLocation>
        <location evidence="5">Mitochondrion</location>
    </subcellularLocation>
</comment>
<evidence type="ECO:0000256" key="3">
    <source>
        <dbReference type="ARBA" id="ARBA00022840"/>
    </source>
</evidence>
<evidence type="ECO:0000313" key="7">
    <source>
        <dbReference type="EnsemblMetazoa" id="ACHR002527-PA"/>
    </source>
</evidence>
<keyword evidence="4 5" id="KW-0648">Protein biosynthesis</keyword>
<dbReference type="GO" id="GO:0005739">
    <property type="term" value="C:mitochondrion"/>
    <property type="evidence" value="ECO:0007669"/>
    <property type="project" value="UniProtKB-SubCell"/>
</dbReference>
<comment type="similarity">
    <text evidence="5">Belongs to the amidase family. GatA subfamily.</text>
</comment>
<dbReference type="PANTHER" id="PTHR11895:SF7">
    <property type="entry name" value="GLUTAMYL-TRNA(GLN) AMIDOTRANSFERASE SUBUNIT A, MITOCHONDRIAL"/>
    <property type="match status" value="1"/>
</dbReference>
<keyword evidence="2 5" id="KW-0547">Nucleotide-binding</keyword>
<dbReference type="GO" id="GO:0050567">
    <property type="term" value="F:glutaminyl-tRNA synthase (glutamine-hydrolyzing) activity"/>
    <property type="evidence" value="ECO:0007669"/>
    <property type="project" value="UniProtKB-UniRule"/>
</dbReference>
<protein>
    <recommendedName>
        <fullName evidence="5">Glutamyl-tRNA(Gln) amidotransferase subunit A, mitochondrial</fullName>
        <shortName evidence="5">Glu-AdT subunit A</shortName>
        <ecNumber evidence="5">6.3.5.7</ecNumber>
    </recommendedName>
</protein>
<evidence type="ECO:0000313" key="8">
    <source>
        <dbReference type="Proteomes" id="UP000075881"/>
    </source>
</evidence>
<gene>
    <name evidence="5" type="primary">GatA</name>
</gene>
<evidence type="ECO:0000256" key="1">
    <source>
        <dbReference type="ARBA" id="ARBA00022598"/>
    </source>
</evidence>
<keyword evidence="8" id="KW-1185">Reference proteome</keyword>
<dbReference type="GO" id="GO:0032543">
    <property type="term" value="P:mitochondrial translation"/>
    <property type="evidence" value="ECO:0007669"/>
    <property type="project" value="UniProtKB-UniRule"/>
</dbReference>
<reference evidence="8" key="1">
    <citation type="submission" date="2013-03" db="EMBL/GenBank/DDBJ databases">
        <title>The Genome Sequence of Anopheles christyi ACHKN1017.</title>
        <authorList>
            <consortium name="The Broad Institute Genomics Platform"/>
            <person name="Neafsey D.E."/>
            <person name="Besansky N."/>
            <person name="Walker B."/>
            <person name="Young S.K."/>
            <person name="Zeng Q."/>
            <person name="Gargeya S."/>
            <person name="Fitzgerald M."/>
            <person name="Haas B."/>
            <person name="Abouelleil A."/>
            <person name="Allen A.W."/>
            <person name="Alvarado L."/>
            <person name="Arachchi H.M."/>
            <person name="Berlin A.M."/>
            <person name="Chapman S.B."/>
            <person name="Gainer-Dewar J."/>
            <person name="Goldberg J."/>
            <person name="Griggs A."/>
            <person name="Gujja S."/>
            <person name="Hansen M."/>
            <person name="Howarth C."/>
            <person name="Imamovic A."/>
            <person name="Ireland A."/>
            <person name="Larimer J."/>
            <person name="McCowan C."/>
            <person name="Murphy C."/>
            <person name="Pearson M."/>
            <person name="Poon T.W."/>
            <person name="Priest M."/>
            <person name="Roberts A."/>
            <person name="Saif S."/>
            <person name="Shea T."/>
            <person name="Sisk P."/>
            <person name="Sykes S."/>
            <person name="Wortman J."/>
            <person name="Nusbaum C."/>
            <person name="Birren B."/>
        </authorList>
    </citation>
    <scope>NUCLEOTIDE SEQUENCE [LARGE SCALE GENOMIC DNA]</scope>
    <source>
        <strain evidence="8">ACHKN1017</strain>
    </source>
</reference>
<dbReference type="AlphaFoldDB" id="A0A182JVJ5"/>
<accession>A0A182JVJ5</accession>
<evidence type="ECO:0000259" key="6">
    <source>
        <dbReference type="Pfam" id="PF01425"/>
    </source>
</evidence>
<dbReference type="PANTHER" id="PTHR11895">
    <property type="entry name" value="TRANSAMIDASE"/>
    <property type="match status" value="1"/>
</dbReference>
<keyword evidence="5" id="KW-0496">Mitochondrion</keyword>
<reference evidence="7" key="2">
    <citation type="submission" date="2020-05" db="UniProtKB">
        <authorList>
            <consortium name="EnsemblMetazoa"/>
        </authorList>
    </citation>
    <scope>IDENTIFICATION</scope>
    <source>
        <strain evidence="7">ACHKN1017</strain>
    </source>
</reference>
<keyword evidence="3 5" id="KW-0067">ATP-binding</keyword>
<feature type="active site" description="Acyl-ester intermediate" evidence="5">
    <location>
        <position position="183"/>
    </location>
</feature>
<dbReference type="Proteomes" id="UP000075881">
    <property type="component" value="Unassembled WGS sequence"/>
</dbReference>
<dbReference type="EC" id="6.3.5.7" evidence="5"/>
<organism evidence="7 8">
    <name type="scientific">Anopheles christyi</name>
    <dbReference type="NCBI Taxonomy" id="43041"/>
    <lineage>
        <taxon>Eukaryota</taxon>
        <taxon>Metazoa</taxon>
        <taxon>Ecdysozoa</taxon>
        <taxon>Arthropoda</taxon>
        <taxon>Hexapoda</taxon>
        <taxon>Insecta</taxon>
        <taxon>Pterygota</taxon>
        <taxon>Neoptera</taxon>
        <taxon>Endopterygota</taxon>
        <taxon>Diptera</taxon>
        <taxon>Nematocera</taxon>
        <taxon>Culicoidea</taxon>
        <taxon>Culicidae</taxon>
        <taxon>Anophelinae</taxon>
        <taxon>Anopheles</taxon>
    </lineage>
</organism>
<dbReference type="Gene3D" id="3.90.1300.10">
    <property type="entry name" value="Amidase signature (AS) domain"/>
    <property type="match status" value="1"/>
</dbReference>
<dbReference type="GO" id="GO:0030956">
    <property type="term" value="C:glutamyl-tRNA(Gln) amidotransferase complex"/>
    <property type="evidence" value="ECO:0007669"/>
    <property type="project" value="UniProtKB-UniRule"/>
</dbReference>
<dbReference type="SUPFAM" id="SSF75304">
    <property type="entry name" value="Amidase signature (AS) enzymes"/>
    <property type="match status" value="1"/>
</dbReference>
<proteinExistence type="inferred from homology"/>
<feature type="active site" description="Charge relay system" evidence="5">
    <location>
        <position position="159"/>
    </location>
</feature>
<dbReference type="EnsemblMetazoa" id="ACHR002527-RA">
    <property type="protein sequence ID" value="ACHR002527-PA"/>
    <property type="gene ID" value="ACHR002527"/>
</dbReference>
<dbReference type="InterPro" id="IPR036928">
    <property type="entry name" value="AS_sf"/>
</dbReference>
<comment type="function">
    <text evidence="5">Allows the formation of correctly charged Gln-tRNA(Gln) through the transamidation of misacylated Glu-tRNA(Gln) in the mitochondria. The reaction takes place in the presence of glutamine and ATP through an activated gamma-phospho-Glu-tRNA(Gln).</text>
</comment>
<comment type="catalytic activity">
    <reaction evidence="5">
        <text>L-glutamyl-tRNA(Gln) + L-glutamine + ATP + H2O = L-glutaminyl-tRNA(Gln) + L-glutamate + ADP + phosphate + H(+)</text>
        <dbReference type="Rhea" id="RHEA:17521"/>
        <dbReference type="Rhea" id="RHEA-COMP:9681"/>
        <dbReference type="Rhea" id="RHEA-COMP:9684"/>
        <dbReference type="ChEBI" id="CHEBI:15377"/>
        <dbReference type="ChEBI" id="CHEBI:15378"/>
        <dbReference type="ChEBI" id="CHEBI:29985"/>
        <dbReference type="ChEBI" id="CHEBI:30616"/>
        <dbReference type="ChEBI" id="CHEBI:43474"/>
        <dbReference type="ChEBI" id="CHEBI:58359"/>
        <dbReference type="ChEBI" id="CHEBI:78520"/>
        <dbReference type="ChEBI" id="CHEBI:78521"/>
        <dbReference type="ChEBI" id="CHEBI:456216"/>
        <dbReference type="EC" id="6.3.5.7"/>
    </reaction>
</comment>
<name>A0A182JVJ5_9DIPT</name>
<dbReference type="VEuPathDB" id="VectorBase:ACHR002527"/>
<dbReference type="InterPro" id="IPR004412">
    <property type="entry name" value="GatA"/>
</dbReference>
<evidence type="ECO:0000256" key="5">
    <source>
        <dbReference type="HAMAP-Rule" id="MF_03150"/>
    </source>
</evidence>
<dbReference type="HAMAP" id="MF_00120">
    <property type="entry name" value="GatA"/>
    <property type="match status" value="1"/>
</dbReference>
<dbReference type="InterPro" id="IPR023631">
    <property type="entry name" value="Amidase_dom"/>
</dbReference>
<dbReference type="STRING" id="43041.A0A182JVJ5"/>
<comment type="subunit">
    <text evidence="5">Subunit of the heterotrimeric GatCAB amidotransferase (AdT) complex, composed of A, B and C subunits.</text>
</comment>
<dbReference type="GO" id="GO:0070681">
    <property type="term" value="P:glutaminyl-tRNAGln biosynthesis via transamidation"/>
    <property type="evidence" value="ECO:0007669"/>
    <property type="project" value="UniProtKB-UniRule"/>
</dbReference>
<evidence type="ECO:0000256" key="2">
    <source>
        <dbReference type="ARBA" id="ARBA00022741"/>
    </source>
</evidence>
<keyword evidence="1 5" id="KW-0436">Ligase</keyword>